<protein>
    <submittedName>
        <fullName evidence="2">Unannotated protein</fullName>
    </submittedName>
</protein>
<proteinExistence type="predicted"/>
<gene>
    <name evidence="2" type="ORF">UFOPK3376_01746</name>
</gene>
<name>A0A6J7EMT1_9ZZZZ</name>
<dbReference type="Gene3D" id="2.40.128.110">
    <property type="entry name" value="Lipid/polyisoprenoid-binding, YceI-like"/>
    <property type="match status" value="1"/>
</dbReference>
<dbReference type="SMART" id="SM00867">
    <property type="entry name" value="YceI"/>
    <property type="match status" value="1"/>
</dbReference>
<accession>A0A6J7EMT1</accession>
<dbReference type="AlphaFoldDB" id="A0A6J7EMT1"/>
<dbReference type="InterPro" id="IPR007372">
    <property type="entry name" value="Lipid/polyisoprenoid-bd_YceI"/>
</dbReference>
<evidence type="ECO:0000313" key="2">
    <source>
        <dbReference type="EMBL" id="CAB4883018.1"/>
    </source>
</evidence>
<dbReference type="PANTHER" id="PTHR34406">
    <property type="entry name" value="PROTEIN YCEI"/>
    <property type="match status" value="1"/>
</dbReference>
<reference evidence="2" key="1">
    <citation type="submission" date="2020-05" db="EMBL/GenBank/DDBJ databases">
        <authorList>
            <person name="Chiriac C."/>
            <person name="Salcher M."/>
            <person name="Ghai R."/>
            <person name="Kavagutti S V."/>
        </authorList>
    </citation>
    <scope>NUCLEOTIDE SEQUENCE</scope>
</reference>
<dbReference type="PANTHER" id="PTHR34406:SF1">
    <property type="entry name" value="PROTEIN YCEI"/>
    <property type="match status" value="1"/>
</dbReference>
<dbReference type="SUPFAM" id="SSF101874">
    <property type="entry name" value="YceI-like"/>
    <property type="match status" value="1"/>
</dbReference>
<dbReference type="InterPro" id="IPR036761">
    <property type="entry name" value="TTHA0802/YceI-like_sf"/>
</dbReference>
<evidence type="ECO:0000259" key="1">
    <source>
        <dbReference type="SMART" id="SM00867"/>
    </source>
</evidence>
<dbReference type="EMBL" id="CAFBLP010000042">
    <property type="protein sequence ID" value="CAB4883018.1"/>
    <property type="molecule type" value="Genomic_DNA"/>
</dbReference>
<dbReference type="Pfam" id="PF04264">
    <property type="entry name" value="YceI"/>
    <property type="match status" value="1"/>
</dbReference>
<organism evidence="2">
    <name type="scientific">freshwater metagenome</name>
    <dbReference type="NCBI Taxonomy" id="449393"/>
    <lineage>
        <taxon>unclassified sequences</taxon>
        <taxon>metagenomes</taxon>
        <taxon>ecological metagenomes</taxon>
    </lineage>
</organism>
<feature type="domain" description="Lipid/polyisoprenoid-binding YceI-like" evidence="1">
    <location>
        <begin position="16"/>
        <end position="183"/>
    </location>
</feature>
<sequence length="185" mass="19577">MSALSTAIPSVLTPGVWAVDPSHSSVSFAVRHLMVSKVRGRFGAFTGTLTVGENVADARLEASVEMASITTGDQGRDAHLTGAEFFDVEQFPSMTFNSTALTVAGDGYALAGDLTIKGVVRPVTFALEFEGVSTDPWGNTKAGFSAEAEINRKEWGLEWNVALETGGVLIGEKVKIQLDIEAARV</sequence>